<accession>A0A845L163</accession>
<dbReference type="Pfam" id="PF06152">
    <property type="entry name" value="Phage_min_cap2"/>
    <property type="match status" value="1"/>
</dbReference>
<comment type="caution">
    <text evidence="1">The sequence shown here is derived from an EMBL/GenBank/DDBJ whole genome shotgun (WGS) entry which is preliminary data.</text>
</comment>
<evidence type="ECO:0000313" key="1">
    <source>
        <dbReference type="EMBL" id="MZP28695.1"/>
    </source>
</evidence>
<evidence type="ECO:0000313" key="2">
    <source>
        <dbReference type="Proteomes" id="UP000463470"/>
    </source>
</evidence>
<dbReference type="Proteomes" id="UP000463470">
    <property type="component" value="Unassembled WGS sequence"/>
</dbReference>
<keyword evidence="2" id="KW-1185">Reference proteome</keyword>
<dbReference type="InterPro" id="IPR009319">
    <property type="entry name" value="Phage_A118_VSP1"/>
</dbReference>
<dbReference type="AlphaFoldDB" id="A0A845L163"/>
<organism evidence="1 2">
    <name type="scientific">Heliomicrobium undosum</name>
    <dbReference type="NCBI Taxonomy" id="121734"/>
    <lineage>
        <taxon>Bacteria</taxon>
        <taxon>Bacillati</taxon>
        <taxon>Bacillota</taxon>
        <taxon>Clostridia</taxon>
        <taxon>Eubacteriales</taxon>
        <taxon>Heliobacteriaceae</taxon>
        <taxon>Heliomicrobium</taxon>
    </lineage>
</organism>
<gene>
    <name evidence="1" type="ORF">GTO91_03045</name>
</gene>
<protein>
    <submittedName>
        <fullName evidence="1">Minor capsid protein</fullName>
    </submittedName>
</protein>
<proteinExistence type="predicted"/>
<sequence>MIPKPVYERDVKRLMSYYKKAFAEIVERLKVISASGGLEKAYAESLLSQIMVILRDLDGATKSWCEAVIKESFTEAQAQTILTLGDATSISEAASSISFSMLARERVDALISDTYTDLLMATQNTERKVKQLVRTAVSETLRQKALEQMGRQSMKKTIVDDLTQKGLSAKLNSEAWVGIVDRAGRRWNLSTYAEMVVRTKLTQAHIEGTRVETLERGVDLAVVSSHGAKDACRTFEGLVISLHGLTPGYLTYDQLRSTGKIFHPNCQHHVSPVRDMGLLPERLREKHREKAIEAQKALRN</sequence>
<name>A0A845L163_9FIRM</name>
<dbReference type="GO" id="GO:0005198">
    <property type="term" value="F:structural molecule activity"/>
    <property type="evidence" value="ECO:0007669"/>
    <property type="project" value="InterPro"/>
</dbReference>
<reference evidence="1 2" key="1">
    <citation type="submission" date="2020-01" db="EMBL/GenBank/DDBJ databases">
        <title>Whole-genome sequence of Heliobacterium undosum DSM 13378.</title>
        <authorList>
            <person name="Kyndt J.A."/>
            <person name="Meyer T.E."/>
        </authorList>
    </citation>
    <scope>NUCLEOTIDE SEQUENCE [LARGE SCALE GENOMIC DNA]</scope>
    <source>
        <strain evidence="1 2">DSM 13378</strain>
    </source>
</reference>
<dbReference type="EMBL" id="WXEY01000002">
    <property type="protein sequence ID" value="MZP28695.1"/>
    <property type="molecule type" value="Genomic_DNA"/>
</dbReference>
<dbReference type="OrthoDB" id="3197444at2"/>